<dbReference type="Gene3D" id="3.30.160.60">
    <property type="entry name" value="Classic Zinc Finger"/>
    <property type="match status" value="2"/>
</dbReference>
<feature type="region of interest" description="Disordered" evidence="5">
    <location>
        <begin position="352"/>
        <end position="416"/>
    </location>
</feature>
<feature type="compositionally biased region" description="Polar residues" evidence="5">
    <location>
        <begin position="88"/>
        <end position="106"/>
    </location>
</feature>
<accession>A0AAV2NBF1</accession>
<dbReference type="GO" id="GO:0005634">
    <property type="term" value="C:nucleus"/>
    <property type="evidence" value="ECO:0007669"/>
    <property type="project" value="TreeGrafter"/>
</dbReference>
<dbReference type="PANTHER" id="PTHR24403">
    <property type="entry name" value="ZINC FINGER PROTEIN"/>
    <property type="match status" value="1"/>
</dbReference>
<dbReference type="PROSITE" id="PS00028">
    <property type="entry name" value="ZINC_FINGER_C2H2_1"/>
    <property type="match status" value="3"/>
</dbReference>
<gene>
    <name evidence="7" type="ORF">LPLAT_LOCUS3106</name>
</gene>
<dbReference type="GO" id="GO:0008270">
    <property type="term" value="F:zinc ion binding"/>
    <property type="evidence" value="ECO:0007669"/>
    <property type="project" value="UniProtKB-KW"/>
</dbReference>
<keyword evidence="4" id="KW-0862">Zinc</keyword>
<feature type="domain" description="C2H2-type" evidence="6">
    <location>
        <begin position="281"/>
        <end position="303"/>
    </location>
</feature>
<feature type="domain" description="C2H2-type" evidence="6">
    <location>
        <begin position="700"/>
        <end position="720"/>
    </location>
</feature>
<feature type="compositionally biased region" description="Low complexity" evidence="5">
    <location>
        <begin position="371"/>
        <end position="383"/>
    </location>
</feature>
<dbReference type="EMBL" id="OZ034835">
    <property type="protein sequence ID" value="CAL1677025.1"/>
    <property type="molecule type" value="Genomic_DNA"/>
</dbReference>
<feature type="region of interest" description="Disordered" evidence="5">
    <location>
        <begin position="556"/>
        <end position="585"/>
    </location>
</feature>
<dbReference type="SMART" id="SM00355">
    <property type="entry name" value="ZnF_C2H2"/>
    <property type="match status" value="6"/>
</dbReference>
<dbReference type="PANTHER" id="PTHR24403:SF105">
    <property type="entry name" value="ZINC FINGER PROTEIN 2-LIKE ISOFORM X1"/>
    <property type="match status" value="1"/>
</dbReference>
<dbReference type="AlphaFoldDB" id="A0AAV2NBF1"/>
<evidence type="ECO:0000313" key="8">
    <source>
        <dbReference type="Proteomes" id="UP001497644"/>
    </source>
</evidence>
<keyword evidence="3" id="KW-0863">Zinc-finger</keyword>
<dbReference type="Proteomes" id="UP001497644">
    <property type="component" value="Chromosome 12"/>
</dbReference>
<feature type="compositionally biased region" description="Basic and acidic residues" evidence="5">
    <location>
        <begin position="57"/>
        <end position="67"/>
    </location>
</feature>
<sequence>MRIYEQFYGFESNNKKKWILVKMDEYDKMIIHHALNQRQQIAEKQHCHSFALDDRSMKEEMSEKHGNNDSGIGCSPLGVKLEDERNESLPSSSGQSPTIESTHPSYSEKLQTEAFRMRGDVDHVFTDSVKCALCDFKPTRFKTRRQIIHLFQIVYLYRFQYYHHIIVHCKRTNDSDFETDPAQTLNTESLRNGDDFLEEMQSKKKKRRKNIKPKSCKFRNCNFVTTEGLDVMEAKKELWTHMRNNHNYPLVCRLCPFVTEPKHHMVYHWLGDHTKLRPFRCEEPNCSYSCVAKSMLNSHVVRHWNVHQYNCKDCHFKARLLHAMKKHMREKKHSHVLVLNEDGTQNLKAVIDVYSNKRGPRRKIPAKNQDKSNQSDLNQSSSSIASPESHQELISHSETQQQLQSVESDSNVNDNNNQSNLSIMYSSLIQTLYNMSDIITDAILHWNNDNQNPTSWHYLIYMFHRLFGEDVTSYCNRAHMTRLDCLFAMRKVVAMNIENLGKYKIDYNNSETSINNGAGPSNGNVNDTDRPSTFNELEYQPETQDIPMIDYVNFETTDSEAGPSDDKKDTDQVSTSNKRKTEPERLDDVAMTGNNYFDLTNNKEAGTSNKISNEISTSEGLEFQPQRDIIPNKPLSISKFKITGATKRKSKAQARFVVEENTERNETESVESSIDSECDLQRESQISLVTKNDENLNNNCEHCDLTFGNKLMHVMHMHFHKINDPYTCNACGKKCSDSLTFNCHLIYGKH</sequence>
<keyword evidence="1" id="KW-0479">Metal-binding</keyword>
<dbReference type="GO" id="GO:0045944">
    <property type="term" value="P:positive regulation of transcription by RNA polymerase II"/>
    <property type="evidence" value="ECO:0007669"/>
    <property type="project" value="TreeGrafter"/>
</dbReference>
<feature type="region of interest" description="Disordered" evidence="5">
    <location>
        <begin position="514"/>
        <end position="533"/>
    </location>
</feature>
<dbReference type="SUPFAM" id="SSF57667">
    <property type="entry name" value="beta-beta-alpha zinc fingers"/>
    <property type="match status" value="1"/>
</dbReference>
<proteinExistence type="predicted"/>
<evidence type="ECO:0000259" key="6">
    <source>
        <dbReference type="PROSITE" id="PS00028"/>
    </source>
</evidence>
<organism evidence="7 8">
    <name type="scientific">Lasius platythorax</name>
    <dbReference type="NCBI Taxonomy" id="488582"/>
    <lineage>
        <taxon>Eukaryota</taxon>
        <taxon>Metazoa</taxon>
        <taxon>Ecdysozoa</taxon>
        <taxon>Arthropoda</taxon>
        <taxon>Hexapoda</taxon>
        <taxon>Insecta</taxon>
        <taxon>Pterygota</taxon>
        <taxon>Neoptera</taxon>
        <taxon>Endopterygota</taxon>
        <taxon>Hymenoptera</taxon>
        <taxon>Apocrita</taxon>
        <taxon>Aculeata</taxon>
        <taxon>Formicoidea</taxon>
        <taxon>Formicidae</taxon>
        <taxon>Formicinae</taxon>
        <taxon>Lasius</taxon>
        <taxon>Lasius</taxon>
    </lineage>
</organism>
<protein>
    <recommendedName>
        <fullName evidence="6">C2H2-type domain-containing protein</fullName>
    </recommendedName>
</protein>
<keyword evidence="8" id="KW-1185">Reference proteome</keyword>
<dbReference type="InterPro" id="IPR050688">
    <property type="entry name" value="Zinc_finger/UBP_domain"/>
</dbReference>
<feature type="compositionally biased region" description="Low complexity" evidence="5">
    <location>
        <begin position="404"/>
        <end position="416"/>
    </location>
</feature>
<reference evidence="7" key="1">
    <citation type="submission" date="2024-04" db="EMBL/GenBank/DDBJ databases">
        <authorList>
            <consortium name="Molecular Ecology Group"/>
        </authorList>
    </citation>
    <scope>NUCLEOTIDE SEQUENCE</scope>
</reference>
<feature type="domain" description="C2H2-type" evidence="6">
    <location>
        <begin position="728"/>
        <end position="750"/>
    </location>
</feature>
<evidence type="ECO:0000256" key="2">
    <source>
        <dbReference type="ARBA" id="ARBA00022737"/>
    </source>
</evidence>
<evidence type="ECO:0000256" key="5">
    <source>
        <dbReference type="SAM" id="MobiDB-lite"/>
    </source>
</evidence>
<keyword evidence="2" id="KW-0677">Repeat</keyword>
<evidence type="ECO:0000256" key="4">
    <source>
        <dbReference type="ARBA" id="ARBA00022833"/>
    </source>
</evidence>
<name>A0AAV2NBF1_9HYME</name>
<dbReference type="InterPro" id="IPR036236">
    <property type="entry name" value="Znf_C2H2_sf"/>
</dbReference>
<evidence type="ECO:0000256" key="3">
    <source>
        <dbReference type="ARBA" id="ARBA00022771"/>
    </source>
</evidence>
<evidence type="ECO:0000313" key="7">
    <source>
        <dbReference type="EMBL" id="CAL1677025.1"/>
    </source>
</evidence>
<evidence type="ECO:0000256" key="1">
    <source>
        <dbReference type="ARBA" id="ARBA00022723"/>
    </source>
</evidence>
<dbReference type="InterPro" id="IPR013087">
    <property type="entry name" value="Znf_C2H2_type"/>
</dbReference>
<feature type="region of interest" description="Disordered" evidence="5">
    <location>
        <begin position="57"/>
        <end position="106"/>
    </location>
</feature>